<dbReference type="GO" id="GO:0043709">
    <property type="term" value="P:cell adhesion involved in single-species biofilm formation"/>
    <property type="evidence" value="ECO:0007669"/>
    <property type="project" value="TreeGrafter"/>
</dbReference>
<dbReference type="InterPro" id="IPR029787">
    <property type="entry name" value="Nucleotide_cyclase"/>
</dbReference>
<feature type="domain" description="GGDEF" evidence="1">
    <location>
        <begin position="455"/>
        <end position="583"/>
    </location>
</feature>
<dbReference type="InterPro" id="IPR013702">
    <property type="entry name" value="FIST_domain_N"/>
</dbReference>
<protein>
    <submittedName>
        <fullName evidence="2">Diguanylate cyclase (GGDEF) domain-containing protein</fullName>
    </submittedName>
</protein>
<dbReference type="SUPFAM" id="SSF55073">
    <property type="entry name" value="Nucleotide cyclase"/>
    <property type="match status" value="1"/>
</dbReference>
<reference evidence="3" key="1">
    <citation type="submission" date="2016-10" db="EMBL/GenBank/DDBJ databases">
        <authorList>
            <person name="Varghese N."/>
            <person name="Submissions S."/>
        </authorList>
    </citation>
    <scope>NUCLEOTIDE SEQUENCE [LARGE SCALE GENOMIC DNA]</scope>
    <source>
        <strain evidence="3">ACV-9</strain>
    </source>
</reference>
<dbReference type="SMART" id="SM00267">
    <property type="entry name" value="GGDEF"/>
    <property type="match status" value="1"/>
</dbReference>
<evidence type="ECO:0000313" key="3">
    <source>
        <dbReference type="Proteomes" id="UP000182321"/>
    </source>
</evidence>
<dbReference type="InterPro" id="IPR050469">
    <property type="entry name" value="Diguanylate_Cyclase"/>
</dbReference>
<name>A0A1H7M055_9FIRM</name>
<accession>A0A1H7M055</accession>
<dbReference type="GO" id="GO:1902201">
    <property type="term" value="P:negative regulation of bacterial-type flagellum-dependent cell motility"/>
    <property type="evidence" value="ECO:0007669"/>
    <property type="project" value="TreeGrafter"/>
</dbReference>
<proteinExistence type="predicted"/>
<dbReference type="SMART" id="SM00897">
    <property type="entry name" value="FIST"/>
    <property type="match status" value="1"/>
</dbReference>
<dbReference type="CDD" id="cd01949">
    <property type="entry name" value="GGDEF"/>
    <property type="match status" value="1"/>
</dbReference>
<dbReference type="InterPro" id="IPR043128">
    <property type="entry name" value="Rev_trsase/Diguanyl_cyclase"/>
</dbReference>
<evidence type="ECO:0000313" key="2">
    <source>
        <dbReference type="EMBL" id="SEL04502.1"/>
    </source>
</evidence>
<dbReference type="SMART" id="SM01204">
    <property type="entry name" value="FIST_C"/>
    <property type="match status" value="1"/>
</dbReference>
<dbReference type="GO" id="GO:0005886">
    <property type="term" value="C:plasma membrane"/>
    <property type="evidence" value="ECO:0007669"/>
    <property type="project" value="TreeGrafter"/>
</dbReference>
<dbReference type="Pfam" id="PF08495">
    <property type="entry name" value="FIST"/>
    <property type="match status" value="1"/>
</dbReference>
<gene>
    <name evidence="2" type="ORF">SAMN02910377_02505</name>
</gene>
<dbReference type="PANTHER" id="PTHR45138:SF9">
    <property type="entry name" value="DIGUANYLATE CYCLASE DGCM-RELATED"/>
    <property type="match status" value="1"/>
</dbReference>
<dbReference type="InterPro" id="IPR000160">
    <property type="entry name" value="GGDEF_dom"/>
</dbReference>
<dbReference type="Pfam" id="PF10442">
    <property type="entry name" value="FIST_C"/>
    <property type="match status" value="1"/>
</dbReference>
<evidence type="ECO:0000259" key="1">
    <source>
        <dbReference type="PROSITE" id="PS50887"/>
    </source>
</evidence>
<dbReference type="NCBIfam" id="TIGR00254">
    <property type="entry name" value="GGDEF"/>
    <property type="match status" value="1"/>
</dbReference>
<keyword evidence="3" id="KW-1185">Reference proteome</keyword>
<dbReference type="FunFam" id="3.30.70.270:FF:000001">
    <property type="entry name" value="Diguanylate cyclase domain protein"/>
    <property type="match status" value="1"/>
</dbReference>
<dbReference type="Proteomes" id="UP000182321">
    <property type="component" value="Unassembled WGS sequence"/>
</dbReference>
<dbReference type="GO" id="GO:0052621">
    <property type="term" value="F:diguanylate cyclase activity"/>
    <property type="evidence" value="ECO:0007669"/>
    <property type="project" value="TreeGrafter"/>
</dbReference>
<sequence>MKQRTIVFDKADEMDDVALQLLNFIEETPHKKVLFQAVEPSGDIDYIKNGLEYAHIALPEITIIGMTSHCAMTHDTHAAKFPVVSVLLFEENDYTAFSYDCHKLTPREIGIELCKELENIKDVKGILMMGSDITLTPQDFIDVVSAKYPNIPLFGALAGTSTLKSDESLVFHNNNVYERGMVIVVFHGPTLEITTHYNLGWKPLGNTFTVTESSSDGKVYKINDKPAVTVYNKYLGVPINEYFFENTAAFPFIFKHNNKLVARVALKHTVTSLQFGIEIPEGTKFSLAYAKANYLLDESLTCANKMKEFNPDAILIYACMSRRTLMGDELAEREFSYFKQVNPNVTWSCGYGELLYDDQGDGLLNGSLVAVGIKEGNKPVADTSPITDPRLQAEPEVIDLRDRLISFLESTTEDLNENINLLANMASHDQLTKIYNRAALDYYYDELIHNISALDTIAMIMFDIDHFKRVNDTYGHDVGDQVITGVVNTIKERLPDNAFFARWGGEEFMCLLPNCDKETAINVAERIRISVSVTDFTPVDQVTISIGVCLINKDIDKIESFAKVDKALYEAKETGRNKVVFSE</sequence>
<dbReference type="RefSeq" id="WP_074792202.1">
    <property type="nucleotide sequence ID" value="NZ_FNZX01000019.1"/>
</dbReference>
<organism evidence="2 3">
    <name type="scientific">Pseudobutyrivibrio ruminis</name>
    <dbReference type="NCBI Taxonomy" id="46206"/>
    <lineage>
        <taxon>Bacteria</taxon>
        <taxon>Bacillati</taxon>
        <taxon>Bacillota</taxon>
        <taxon>Clostridia</taxon>
        <taxon>Lachnospirales</taxon>
        <taxon>Lachnospiraceae</taxon>
        <taxon>Pseudobutyrivibrio</taxon>
    </lineage>
</organism>
<dbReference type="AlphaFoldDB" id="A0A1H7M055"/>
<dbReference type="PROSITE" id="PS50887">
    <property type="entry name" value="GGDEF"/>
    <property type="match status" value="1"/>
</dbReference>
<dbReference type="Pfam" id="PF00990">
    <property type="entry name" value="GGDEF"/>
    <property type="match status" value="1"/>
</dbReference>
<dbReference type="PANTHER" id="PTHR45138">
    <property type="entry name" value="REGULATORY COMPONENTS OF SENSORY TRANSDUCTION SYSTEM"/>
    <property type="match status" value="1"/>
</dbReference>
<dbReference type="Gene3D" id="3.30.70.270">
    <property type="match status" value="1"/>
</dbReference>
<dbReference type="InterPro" id="IPR019494">
    <property type="entry name" value="FIST_C"/>
</dbReference>
<dbReference type="EMBL" id="FNZX01000019">
    <property type="protein sequence ID" value="SEL04502.1"/>
    <property type="molecule type" value="Genomic_DNA"/>
</dbReference>